<comment type="similarity">
    <text evidence="2 4">Belongs to the Ninja family.</text>
</comment>
<dbReference type="GO" id="GO:0045892">
    <property type="term" value="P:negative regulation of DNA-templated transcription"/>
    <property type="evidence" value="ECO:0007669"/>
    <property type="project" value="TreeGrafter"/>
</dbReference>
<feature type="compositionally biased region" description="Low complexity" evidence="5">
    <location>
        <begin position="142"/>
        <end position="159"/>
    </location>
</feature>
<evidence type="ECO:0000313" key="9">
    <source>
        <dbReference type="RefSeq" id="XP_027337829.1"/>
    </source>
</evidence>
<feature type="domain" description="Tify" evidence="7">
    <location>
        <begin position="317"/>
        <end position="350"/>
    </location>
</feature>
<dbReference type="InterPro" id="IPR032308">
    <property type="entry name" value="TDBD"/>
</dbReference>
<dbReference type="InterPro" id="IPR012463">
    <property type="entry name" value="Ninja_motif"/>
</dbReference>
<evidence type="ECO:0000259" key="6">
    <source>
        <dbReference type="Pfam" id="PF07897"/>
    </source>
</evidence>
<dbReference type="Pfam" id="PF16135">
    <property type="entry name" value="TDBD"/>
    <property type="match status" value="1"/>
</dbReference>
<evidence type="ECO:0000259" key="7">
    <source>
        <dbReference type="Pfam" id="PF16135"/>
    </source>
</evidence>
<dbReference type="KEGG" id="aprc:113851519"/>
<dbReference type="PANTHER" id="PTHR31413">
    <property type="entry name" value="AFP HOMOLOG 2"/>
    <property type="match status" value="1"/>
</dbReference>
<evidence type="ECO:0000313" key="8">
    <source>
        <dbReference type="Proteomes" id="UP000694853"/>
    </source>
</evidence>
<keyword evidence="3 4" id="KW-0539">Nucleus</keyword>
<reference evidence="8" key="1">
    <citation type="journal article" date="2019" name="Toxins">
        <title>Detection of Abrin-Like and Prepropulchellin-Like Toxin Genes and Transcripts Using Whole Genome Sequencing and Full-Length Transcript Sequencing of Abrus precatorius.</title>
        <authorList>
            <person name="Hovde B.T."/>
            <person name="Daligault H.E."/>
            <person name="Hanschen E.R."/>
            <person name="Kunde Y.A."/>
            <person name="Johnson M.B."/>
            <person name="Starkenburg S.R."/>
            <person name="Johnson S.L."/>
        </authorList>
    </citation>
    <scope>NUCLEOTIDE SEQUENCE [LARGE SCALE GENOMIC DNA]</scope>
</reference>
<organism evidence="8 9">
    <name type="scientific">Abrus precatorius</name>
    <name type="common">Indian licorice</name>
    <name type="synonym">Glycine abrus</name>
    <dbReference type="NCBI Taxonomy" id="3816"/>
    <lineage>
        <taxon>Eukaryota</taxon>
        <taxon>Viridiplantae</taxon>
        <taxon>Streptophyta</taxon>
        <taxon>Embryophyta</taxon>
        <taxon>Tracheophyta</taxon>
        <taxon>Spermatophyta</taxon>
        <taxon>Magnoliopsida</taxon>
        <taxon>eudicotyledons</taxon>
        <taxon>Gunneridae</taxon>
        <taxon>Pentapetalae</taxon>
        <taxon>rosids</taxon>
        <taxon>fabids</taxon>
        <taxon>Fabales</taxon>
        <taxon>Fabaceae</taxon>
        <taxon>Papilionoideae</taxon>
        <taxon>50 kb inversion clade</taxon>
        <taxon>NPAAA clade</taxon>
        <taxon>indigoferoid/millettioid clade</taxon>
        <taxon>Abreae</taxon>
        <taxon>Abrus</taxon>
    </lineage>
</organism>
<dbReference type="InterPro" id="IPR031307">
    <property type="entry name" value="Ninja_fam"/>
</dbReference>
<sequence>MVQVEEIELDLGLSIGGTFTKHTLQNPAPDSPPQTFHFYSDPQDKREIQALRRMEVKKKREQKRDRVREPEPELQRAFKREKTDSHNGVSGAWTTPPFRMPQYATVQYLPLSNAFPLPCWLASEKNVDGIDGVNSGGIKAKSNGSSRCSSSVVSDYQSSSREDGGSTDSRSHSVHSLAEPTRLNSSKEMSNATQPEESASASSHPMGSKQGNNNAQQERKHTVKETQPNITKTKAMKPNEEASTCNNALSMLETPLFYENSNSGPLKDTKGDIMAKPPKPLSQVSSLPQMPYVSTKGNGPNGKTVNGFLYRYTKSEVSIVCVCHGSTFSPAEFVQHAGGTDISHPLRHITVIPSAFG</sequence>
<dbReference type="GO" id="GO:0007165">
    <property type="term" value="P:signal transduction"/>
    <property type="evidence" value="ECO:0007669"/>
    <property type="project" value="InterPro"/>
</dbReference>
<dbReference type="GeneID" id="113851519"/>
<dbReference type="RefSeq" id="XP_027337829.1">
    <property type="nucleotide sequence ID" value="XM_027482028.1"/>
</dbReference>
<evidence type="ECO:0000256" key="5">
    <source>
        <dbReference type="SAM" id="MobiDB-lite"/>
    </source>
</evidence>
<evidence type="ECO:0000256" key="3">
    <source>
        <dbReference type="ARBA" id="ARBA00023242"/>
    </source>
</evidence>
<dbReference type="OrthoDB" id="667358at2759"/>
<feature type="compositionally biased region" description="Polar residues" evidence="5">
    <location>
        <begin position="182"/>
        <end position="216"/>
    </location>
</feature>
<evidence type="ECO:0000256" key="4">
    <source>
        <dbReference type="RuleBase" id="RU369029"/>
    </source>
</evidence>
<gene>
    <name evidence="9" type="primary">LOC113851519</name>
</gene>
<accession>A0A8B8K382</accession>
<dbReference type="AlphaFoldDB" id="A0A8B8K382"/>
<dbReference type="Pfam" id="PF07897">
    <property type="entry name" value="EAR"/>
    <property type="match status" value="1"/>
</dbReference>
<comment type="subcellular location">
    <subcellularLocation>
        <location evidence="1 4">Nucleus</location>
    </subcellularLocation>
</comment>
<feature type="region of interest" description="Disordered" evidence="5">
    <location>
        <begin position="137"/>
        <end position="241"/>
    </location>
</feature>
<evidence type="ECO:0000256" key="2">
    <source>
        <dbReference type="ARBA" id="ARBA00006081"/>
    </source>
</evidence>
<comment type="function">
    <text evidence="4">Acts as a negative regulator of abscisic acid (ABA) response.</text>
</comment>
<dbReference type="Proteomes" id="UP000694853">
    <property type="component" value="Unplaced"/>
</dbReference>
<protein>
    <recommendedName>
        <fullName evidence="4">Ninja-family protein</fullName>
    </recommendedName>
    <alternativeName>
        <fullName evidence="4">ABI-binding protein</fullName>
    </alternativeName>
</protein>
<name>A0A8B8K382_ABRPR</name>
<dbReference type="PANTHER" id="PTHR31413:SF15">
    <property type="entry name" value="NINJA-FAMILY PROTEIN"/>
    <property type="match status" value="1"/>
</dbReference>
<keyword evidence="8" id="KW-1185">Reference proteome</keyword>
<feature type="domain" description="Ethylene-responsive binding factor-associated repression" evidence="6">
    <location>
        <begin position="4"/>
        <end position="31"/>
    </location>
</feature>
<reference evidence="9" key="2">
    <citation type="submission" date="2025-08" db="UniProtKB">
        <authorList>
            <consortium name="RefSeq"/>
        </authorList>
    </citation>
    <scope>IDENTIFICATION</scope>
    <source>
        <tissue evidence="9">Young leaves</tissue>
    </source>
</reference>
<evidence type="ECO:0000256" key="1">
    <source>
        <dbReference type="ARBA" id="ARBA00004123"/>
    </source>
</evidence>
<dbReference type="GO" id="GO:0005634">
    <property type="term" value="C:nucleus"/>
    <property type="evidence" value="ECO:0007669"/>
    <property type="project" value="UniProtKB-SubCell"/>
</dbReference>
<proteinExistence type="inferred from homology"/>